<dbReference type="Pfam" id="PF00106">
    <property type="entry name" value="adh_short"/>
    <property type="match status" value="1"/>
</dbReference>
<reference evidence="3" key="1">
    <citation type="submission" date="2020-05" db="EMBL/GenBank/DDBJ databases">
        <authorList>
            <person name="Chiriac C."/>
            <person name="Salcher M."/>
            <person name="Ghai R."/>
            <person name="Kavagutti S V."/>
        </authorList>
    </citation>
    <scope>NUCLEOTIDE SEQUENCE</scope>
</reference>
<dbReference type="Gene3D" id="3.40.50.720">
    <property type="entry name" value="NAD(P)-binding Rossmann-like Domain"/>
    <property type="match status" value="1"/>
</dbReference>
<proteinExistence type="inferred from homology"/>
<dbReference type="InterPro" id="IPR051122">
    <property type="entry name" value="SDR_DHRS6-like"/>
</dbReference>
<accession>A0A6J6B2J9</accession>
<dbReference type="PANTHER" id="PTHR43477:SF1">
    <property type="entry name" value="DIHYDROANTICAPSIN 7-DEHYDROGENASE"/>
    <property type="match status" value="1"/>
</dbReference>
<dbReference type="PRINTS" id="PR00081">
    <property type="entry name" value="GDHRDH"/>
</dbReference>
<dbReference type="InterPro" id="IPR002347">
    <property type="entry name" value="SDR_fam"/>
</dbReference>
<evidence type="ECO:0000256" key="1">
    <source>
        <dbReference type="ARBA" id="ARBA00006484"/>
    </source>
</evidence>
<evidence type="ECO:0000313" key="3">
    <source>
        <dbReference type="EMBL" id="CAB4533292.1"/>
    </source>
</evidence>
<protein>
    <submittedName>
        <fullName evidence="3">Unannotated protein</fullName>
    </submittedName>
</protein>
<sequence>MRVSFCRMSQHEAYKGKRVVVTGAASGIGQQTTEFLLAAGAKVIALDRNAPKSKVDQYISIDFTKPESITTAVKEIEGEIDVLLNIAGVPGTVDPDVVMRVNVLGLRMLTELLINRIRLGGSITHVASIAGAQWAANLDEVKRLLETPDYESGVDWVKDHPMDGKRAYDFSKECVVVMAKQQGQWLRERGIRVNTVSPGPVQTPILKDFRESVGPLLDLVTRETGRDATATDIARVILFLSDPTLEWLNATDVQVDGGFMSGLVGGWVKLS</sequence>
<dbReference type="GO" id="GO:0016491">
    <property type="term" value="F:oxidoreductase activity"/>
    <property type="evidence" value="ECO:0007669"/>
    <property type="project" value="UniProtKB-KW"/>
</dbReference>
<dbReference type="PANTHER" id="PTHR43477">
    <property type="entry name" value="DIHYDROANTICAPSIN 7-DEHYDROGENASE"/>
    <property type="match status" value="1"/>
</dbReference>
<dbReference type="Pfam" id="PF13561">
    <property type="entry name" value="adh_short_C2"/>
    <property type="match status" value="1"/>
</dbReference>
<comment type="similarity">
    <text evidence="1">Belongs to the short-chain dehydrogenases/reductases (SDR) family.</text>
</comment>
<evidence type="ECO:0000256" key="2">
    <source>
        <dbReference type="ARBA" id="ARBA00023002"/>
    </source>
</evidence>
<dbReference type="InterPro" id="IPR036291">
    <property type="entry name" value="NAD(P)-bd_dom_sf"/>
</dbReference>
<name>A0A6J6B2J9_9ZZZZ</name>
<dbReference type="NCBIfam" id="NF009092">
    <property type="entry name" value="PRK12428.1"/>
    <property type="match status" value="1"/>
</dbReference>
<dbReference type="SUPFAM" id="SSF51735">
    <property type="entry name" value="NAD(P)-binding Rossmann-fold domains"/>
    <property type="match status" value="1"/>
</dbReference>
<organism evidence="3">
    <name type="scientific">freshwater metagenome</name>
    <dbReference type="NCBI Taxonomy" id="449393"/>
    <lineage>
        <taxon>unclassified sequences</taxon>
        <taxon>metagenomes</taxon>
        <taxon>ecological metagenomes</taxon>
    </lineage>
</organism>
<dbReference type="EMBL" id="CAEZSE010000059">
    <property type="protein sequence ID" value="CAB4533292.1"/>
    <property type="molecule type" value="Genomic_DNA"/>
</dbReference>
<gene>
    <name evidence="3" type="ORF">UFOPK1353_00484</name>
</gene>
<keyword evidence="2" id="KW-0560">Oxidoreductase</keyword>
<dbReference type="AlphaFoldDB" id="A0A6J6B2J9"/>